<dbReference type="AlphaFoldDB" id="A0A9Q3BYB1"/>
<proteinExistence type="predicted"/>
<sequence>MIQTLDNKMRRFCAYGIEYKYSDGFTHYCCTLVPALELEYRISINSSTVKTPVMLEKGWNARITYDTLKKYLVDVHPTASSFKIMLDKSSYHAARCMQDSFKYAKEKWDKSHKPPDFKVGDLVLISTPNLNNFKGPKKVKDCFSRQFMIKGQHGPNAV</sequence>
<protein>
    <submittedName>
        <fullName evidence="1">Uncharacterized protein</fullName>
    </submittedName>
</protein>
<organism evidence="1 2">
    <name type="scientific">Austropuccinia psidii MF-1</name>
    <dbReference type="NCBI Taxonomy" id="1389203"/>
    <lineage>
        <taxon>Eukaryota</taxon>
        <taxon>Fungi</taxon>
        <taxon>Dikarya</taxon>
        <taxon>Basidiomycota</taxon>
        <taxon>Pucciniomycotina</taxon>
        <taxon>Pucciniomycetes</taxon>
        <taxon>Pucciniales</taxon>
        <taxon>Sphaerophragmiaceae</taxon>
        <taxon>Austropuccinia</taxon>
    </lineage>
</organism>
<evidence type="ECO:0000313" key="2">
    <source>
        <dbReference type="Proteomes" id="UP000765509"/>
    </source>
</evidence>
<gene>
    <name evidence="1" type="ORF">O181_012605</name>
</gene>
<keyword evidence="2" id="KW-1185">Reference proteome</keyword>
<reference evidence="1" key="1">
    <citation type="submission" date="2021-03" db="EMBL/GenBank/DDBJ databases">
        <title>Draft genome sequence of rust myrtle Austropuccinia psidii MF-1, a brazilian biotype.</title>
        <authorList>
            <person name="Quecine M.C."/>
            <person name="Pachon D.M.R."/>
            <person name="Bonatelli M.L."/>
            <person name="Correr F.H."/>
            <person name="Franceschini L.M."/>
            <person name="Leite T.F."/>
            <person name="Margarido G.R.A."/>
            <person name="Almeida C.A."/>
            <person name="Ferrarezi J.A."/>
            <person name="Labate C.A."/>
        </authorList>
    </citation>
    <scope>NUCLEOTIDE SEQUENCE</scope>
    <source>
        <strain evidence="1">MF-1</strain>
    </source>
</reference>
<dbReference type="Proteomes" id="UP000765509">
    <property type="component" value="Unassembled WGS sequence"/>
</dbReference>
<comment type="caution">
    <text evidence="1">The sequence shown here is derived from an EMBL/GenBank/DDBJ whole genome shotgun (WGS) entry which is preliminary data.</text>
</comment>
<name>A0A9Q3BYB1_9BASI</name>
<accession>A0A9Q3BYB1</accession>
<dbReference type="EMBL" id="AVOT02003235">
    <property type="protein sequence ID" value="MBW0472890.1"/>
    <property type="molecule type" value="Genomic_DNA"/>
</dbReference>
<evidence type="ECO:0000313" key="1">
    <source>
        <dbReference type="EMBL" id="MBW0472890.1"/>
    </source>
</evidence>